<protein>
    <recommendedName>
        <fullName evidence="5">Dihydroorotate dehydrogenase B (NAD(+)), catalytic subunit</fullName>
        <ecNumber evidence="4">1.3.1.14</ecNumber>
    </recommendedName>
    <alternativeName>
        <fullName evidence="7">Dihydroorotate oxidase B</fullName>
    </alternativeName>
    <alternativeName>
        <fullName evidence="8">Orotate reductase (NADH)</fullName>
    </alternativeName>
</protein>
<evidence type="ECO:0000256" key="5">
    <source>
        <dbReference type="ARBA" id="ARBA00018101"/>
    </source>
</evidence>
<comment type="pathway">
    <text evidence="2">Pyrimidine metabolism; UMP biosynthesis via de novo pathway; orotate from (S)-dihydroorotate (NAD(+) route): step 1/1.</text>
</comment>
<evidence type="ECO:0000256" key="2">
    <source>
        <dbReference type="ARBA" id="ARBA00004715"/>
    </source>
</evidence>
<comment type="catalytic activity">
    <reaction evidence="9">
        <text>(S)-dihydroorotate + NAD(+) = orotate + NADH + H(+)</text>
        <dbReference type="Rhea" id="RHEA:13513"/>
        <dbReference type="ChEBI" id="CHEBI:15378"/>
        <dbReference type="ChEBI" id="CHEBI:30839"/>
        <dbReference type="ChEBI" id="CHEBI:30864"/>
        <dbReference type="ChEBI" id="CHEBI:57540"/>
        <dbReference type="ChEBI" id="CHEBI:57945"/>
        <dbReference type="EC" id="1.3.1.14"/>
    </reaction>
</comment>
<evidence type="ECO:0000256" key="8">
    <source>
        <dbReference type="ARBA" id="ARBA00032046"/>
    </source>
</evidence>
<evidence type="ECO:0000256" key="7">
    <source>
        <dbReference type="ARBA" id="ARBA00029718"/>
    </source>
</evidence>
<organism evidence="11 12">
    <name type="scientific">Acidianus manzaensis</name>
    <dbReference type="NCBI Taxonomy" id="282676"/>
    <lineage>
        <taxon>Archaea</taxon>
        <taxon>Thermoproteota</taxon>
        <taxon>Thermoprotei</taxon>
        <taxon>Sulfolobales</taxon>
        <taxon>Sulfolobaceae</taxon>
        <taxon>Acidianus</taxon>
    </lineage>
</organism>
<keyword evidence="12" id="KW-1185">Reference proteome</keyword>
<feature type="domain" description="Dihydroorotate dehydrogenase catalytic" evidence="10">
    <location>
        <begin position="18"/>
        <end position="315"/>
    </location>
</feature>
<dbReference type="EMBL" id="CP020477">
    <property type="protein sequence ID" value="ARM75367.1"/>
    <property type="molecule type" value="Genomic_DNA"/>
</dbReference>
<sequence length="362" mass="40212">MMISYIFRSTILYSMIDLTIDFADVKFPNPFLVGSGPTSGNPQKIISAYRSGWGGVVLKTIGDSIVRKSVRPMYGAMRKNKELLAFENLELITEDPLEVWDKYLKIIKEEEIKIPIIASIMGGSDHTEWIKLAKWVEDRGASMIELNFGCPHGEPERKTGAFIGQHADLVYEYTKEVVSSVGIPVIVKLTPNVTDISEIAKAAENAGAKAVTAINTVNGIIGVDIEKAQPLPDVNGYSTYGGISGPAVKPIGLASVSKIYKSTKLQISGVGGIFDWTDAVEYFMMGAKTVQSVTYTMIRGFEFISEWKKELEEFMKRKQYTLEDMIGIASNKIKTYEFLEKVTKRRTSVDEEINNVRGEIYG</sequence>
<dbReference type="AlphaFoldDB" id="A0A1W6JYP2"/>
<dbReference type="InterPro" id="IPR013785">
    <property type="entry name" value="Aldolase_TIM"/>
</dbReference>
<dbReference type="EC" id="1.3.1.14" evidence="4"/>
<dbReference type="Proteomes" id="UP000193404">
    <property type="component" value="Chromosome"/>
</dbReference>
<evidence type="ECO:0000256" key="4">
    <source>
        <dbReference type="ARBA" id="ARBA00012061"/>
    </source>
</evidence>
<dbReference type="InterPro" id="IPR005720">
    <property type="entry name" value="Dihydroorotate_DH_cat"/>
</dbReference>
<dbReference type="STRING" id="282676.B6F84_04535"/>
<comment type="subunit">
    <text evidence="3">Heterotetramer of 2 PyrK and 2 PyrD type B subunits.</text>
</comment>
<dbReference type="SUPFAM" id="SSF51395">
    <property type="entry name" value="FMN-linked oxidoreductases"/>
    <property type="match status" value="1"/>
</dbReference>
<dbReference type="Gene3D" id="3.20.20.70">
    <property type="entry name" value="Aldolase class I"/>
    <property type="match status" value="1"/>
</dbReference>
<reference evidence="11 12" key="1">
    <citation type="submission" date="2017-03" db="EMBL/GenBank/DDBJ databases">
        <title>Sulfur activation and transportation mechanism of thermophilic Archaea Acidianus manzaensis YN-25.</title>
        <authorList>
            <person name="Ma Y."/>
            <person name="Yang Y."/>
            <person name="Xia J."/>
        </authorList>
    </citation>
    <scope>NUCLEOTIDE SEQUENCE [LARGE SCALE GENOMIC DNA]</scope>
    <source>
        <strain evidence="11 12">YN-25</strain>
    </source>
</reference>
<evidence type="ECO:0000256" key="1">
    <source>
        <dbReference type="ARBA" id="ARBA00003616"/>
    </source>
</evidence>
<proteinExistence type="predicted"/>
<comment type="function">
    <text evidence="1">Catalyzes the conversion of dihydroorotate to orotate with NAD(+) as electron acceptor.</text>
</comment>
<evidence type="ECO:0000256" key="6">
    <source>
        <dbReference type="ARBA" id="ARBA00023002"/>
    </source>
</evidence>
<evidence type="ECO:0000256" key="9">
    <source>
        <dbReference type="ARBA" id="ARBA00048996"/>
    </source>
</evidence>
<evidence type="ECO:0000259" key="10">
    <source>
        <dbReference type="Pfam" id="PF01180"/>
    </source>
</evidence>
<keyword evidence="6" id="KW-0560">Oxidoreductase</keyword>
<dbReference type="GO" id="GO:0004589">
    <property type="term" value="F:dihydroorotate dehydrogenase (NAD+) activity"/>
    <property type="evidence" value="ECO:0007669"/>
    <property type="project" value="UniProtKB-EC"/>
</dbReference>
<dbReference type="FunFam" id="3.20.20.70:FF:000027">
    <property type="entry name" value="Dihydropyrimidine dehydrogenase [NADP(+)]"/>
    <property type="match status" value="1"/>
</dbReference>
<dbReference type="PANTHER" id="PTHR43073">
    <property type="entry name" value="DIHYDROPYRIMIDINE DEHYDROGENASE [NADP(+)]"/>
    <property type="match status" value="1"/>
</dbReference>
<dbReference type="Pfam" id="PF01180">
    <property type="entry name" value="DHO_dh"/>
    <property type="match status" value="1"/>
</dbReference>
<accession>A0A1W6JYP2</accession>
<dbReference type="NCBIfam" id="NF006183">
    <property type="entry name" value="PRK08318.1"/>
    <property type="match status" value="1"/>
</dbReference>
<dbReference type="GO" id="GO:0005737">
    <property type="term" value="C:cytoplasm"/>
    <property type="evidence" value="ECO:0007669"/>
    <property type="project" value="InterPro"/>
</dbReference>
<dbReference type="PANTHER" id="PTHR43073:SF2">
    <property type="entry name" value="DIHYDROPYRIMIDINE DEHYDROGENASE [NADP(+)]"/>
    <property type="match status" value="1"/>
</dbReference>
<evidence type="ECO:0000313" key="11">
    <source>
        <dbReference type="EMBL" id="ARM75367.1"/>
    </source>
</evidence>
<dbReference type="KEGG" id="aman:B6F84_04535"/>
<gene>
    <name evidence="11" type="ORF">B6F84_04535</name>
</gene>
<evidence type="ECO:0000256" key="3">
    <source>
        <dbReference type="ARBA" id="ARBA00011669"/>
    </source>
</evidence>
<evidence type="ECO:0000313" key="12">
    <source>
        <dbReference type="Proteomes" id="UP000193404"/>
    </source>
</evidence>
<name>A0A1W6JYP2_9CREN</name>